<evidence type="ECO:0000256" key="5">
    <source>
        <dbReference type="ARBA" id="ARBA00022990"/>
    </source>
</evidence>
<evidence type="ECO:0000313" key="13">
    <source>
        <dbReference type="EMBL" id="PWA21386.1"/>
    </source>
</evidence>
<comment type="caution">
    <text evidence="13">The sequence shown here is derived from an EMBL/GenBank/DDBJ whole genome shotgun (WGS) entry which is preliminary data.</text>
</comment>
<dbReference type="PROSITE" id="PS00213">
    <property type="entry name" value="LIPOCALIN"/>
    <property type="match status" value="1"/>
</dbReference>
<protein>
    <recommendedName>
        <fullName evidence="9">Plasma retinol-binding protein II</fullName>
    </recommendedName>
</protein>
<dbReference type="Proteomes" id="UP000250572">
    <property type="component" value="Unassembled WGS sequence"/>
</dbReference>
<keyword evidence="6" id="KW-0683">Retinol-binding</keyword>
<keyword evidence="14" id="KW-1185">Reference proteome</keyword>
<dbReference type="STRING" id="33528.ENSGAFP00000003148"/>
<dbReference type="PANTHER" id="PTHR11873">
    <property type="entry name" value="RETINOL-BINDING PROTEIN 4"/>
    <property type="match status" value="1"/>
</dbReference>
<dbReference type="AlphaFoldDB" id="A0A315VET2"/>
<dbReference type="InterPro" id="IPR012674">
    <property type="entry name" value="Calycin"/>
</dbReference>
<evidence type="ECO:0000256" key="8">
    <source>
        <dbReference type="ARBA" id="ARBA00054865"/>
    </source>
</evidence>
<evidence type="ECO:0000256" key="3">
    <source>
        <dbReference type="ARBA" id="ARBA00022448"/>
    </source>
</evidence>
<dbReference type="InterPro" id="IPR002449">
    <property type="entry name" value="Retinol-bd/Purpurin"/>
</dbReference>
<dbReference type="EMBL" id="NHOQ01001904">
    <property type="protein sequence ID" value="PWA21386.1"/>
    <property type="molecule type" value="Genomic_DNA"/>
</dbReference>
<dbReference type="InterPro" id="IPR000566">
    <property type="entry name" value="Lipocln_cytosolic_FA-bd_dom"/>
</dbReference>
<evidence type="ECO:0000313" key="14">
    <source>
        <dbReference type="Proteomes" id="UP000250572"/>
    </source>
</evidence>
<evidence type="ECO:0000256" key="9">
    <source>
        <dbReference type="ARBA" id="ARBA00082024"/>
    </source>
</evidence>
<dbReference type="PANTHER" id="PTHR11873:SF2">
    <property type="entry name" value="RETINOL-BINDING PROTEIN 4"/>
    <property type="match status" value="1"/>
</dbReference>
<keyword evidence="11" id="KW-0732">Signal</keyword>
<proteinExistence type="inferred from homology"/>
<dbReference type="FunFam" id="2.40.128.20:FF:000004">
    <property type="entry name" value="Retinol-binding protein 4"/>
    <property type="match status" value="1"/>
</dbReference>
<comment type="similarity">
    <text evidence="2">Belongs to the calycin superfamily. Lipocalin family.</text>
</comment>
<evidence type="ECO:0000259" key="12">
    <source>
        <dbReference type="Pfam" id="PF00061"/>
    </source>
</evidence>
<dbReference type="GO" id="GO:0060417">
    <property type="term" value="C:yolk"/>
    <property type="evidence" value="ECO:0007669"/>
    <property type="project" value="UniProtKB-ARBA"/>
</dbReference>
<feature type="binding site" evidence="10">
    <location>
        <position position="113"/>
    </location>
    <ligand>
        <name>substrate</name>
    </ligand>
</feature>
<evidence type="ECO:0000256" key="10">
    <source>
        <dbReference type="PIRSR" id="PIRSR036893-51"/>
    </source>
</evidence>
<comment type="subcellular location">
    <subcellularLocation>
        <location evidence="1">Secreted</location>
    </subcellularLocation>
</comment>
<feature type="domain" description="Lipocalin/cytosolic fatty-acid binding" evidence="12">
    <location>
        <begin position="36"/>
        <end position="158"/>
    </location>
</feature>
<sequence length="432" mass="48860">MLRFVVALCFLALSWAQDCQVENFQVKQDFDKTRYAGTWYAVGKKDPEGLFLLDNVVAQFNIDDDGSMTATAKGRVIILNNWEMCAHMFATFEESPNPAKFRMRYWGAASYLQTGNDEHWVIDTDYDNYAIHYSCRLLNEDGTCLDSYSFVFSRHPTGLRPEDQAIVTQKKTDLCLLGKYRRVAHNGESIPTECVPAIIDPIGGGDVSVRTVEMQSRLSDPYLDAPFCWFQIESHLLLTPTTSVSLTREELKLLSKAVVNVGQEFSVATGWIRSLTLWTLQETLIQEADDFRWGCGAMRLKESDLLQKVIRSLLLLIQSFLHLLQVWVVSENMNIHSTLLVLPVAKAFRLQLYFGFVQFLAPLLVFPQKGRQLAALVLVLPLQHAALLLDPTDLLPLPLQLGLSFQALEHPVSLLCLSPALLQLGLQRRNHL</sequence>
<dbReference type="Pfam" id="PF00061">
    <property type="entry name" value="Lipocalin"/>
    <property type="match status" value="1"/>
</dbReference>
<dbReference type="GO" id="GO:0019841">
    <property type="term" value="F:retinol binding"/>
    <property type="evidence" value="ECO:0007669"/>
    <property type="project" value="UniProtKB-KW"/>
</dbReference>
<dbReference type="SUPFAM" id="SSF50814">
    <property type="entry name" value="Lipocalins"/>
    <property type="match status" value="1"/>
</dbReference>
<evidence type="ECO:0000256" key="2">
    <source>
        <dbReference type="ARBA" id="ARBA00006889"/>
    </source>
</evidence>
<dbReference type="PRINTS" id="PR01174">
    <property type="entry name" value="RETINOLBNDNG"/>
</dbReference>
<name>A0A315VET2_GAMAF</name>
<dbReference type="GO" id="GO:0034632">
    <property type="term" value="F:retinol transmembrane transporter activity"/>
    <property type="evidence" value="ECO:0007669"/>
    <property type="project" value="InterPro"/>
</dbReference>
<accession>A0A315VET2</accession>
<dbReference type="InterPro" id="IPR022271">
    <property type="entry name" value="Lipocalin_ApoD"/>
</dbReference>
<keyword evidence="3" id="KW-0813">Transport</keyword>
<comment type="function">
    <text evidence="8">RBP delivers retinol from the liver stores to the peripheral tissues. In plasma, the RBP-retinol complex interacts with transthyretin, this prevents its loss by filtration through the kidney glomeruli.</text>
</comment>
<dbReference type="InterPro" id="IPR022272">
    <property type="entry name" value="Lipocalin_CS"/>
</dbReference>
<dbReference type="PIRSF" id="PIRSF036893">
    <property type="entry name" value="Lipocalin_ApoD"/>
    <property type="match status" value="1"/>
</dbReference>
<feature type="chain" id="PRO_5016447084" description="Plasma retinol-binding protein II" evidence="11">
    <location>
        <begin position="17"/>
        <end position="432"/>
    </location>
</feature>
<dbReference type="CDD" id="cd00743">
    <property type="entry name" value="lipocalin_RBP_like"/>
    <property type="match status" value="1"/>
</dbReference>
<dbReference type="PIRSF" id="PIRSF500204">
    <property type="entry name" value="RBP_purpurin"/>
    <property type="match status" value="1"/>
</dbReference>
<dbReference type="GO" id="GO:0005615">
    <property type="term" value="C:extracellular space"/>
    <property type="evidence" value="ECO:0007669"/>
    <property type="project" value="TreeGrafter"/>
</dbReference>
<organism evidence="13 14">
    <name type="scientific">Gambusia affinis</name>
    <name type="common">Western mosquitofish</name>
    <name type="synonym">Heterandria affinis</name>
    <dbReference type="NCBI Taxonomy" id="33528"/>
    <lineage>
        <taxon>Eukaryota</taxon>
        <taxon>Metazoa</taxon>
        <taxon>Chordata</taxon>
        <taxon>Craniata</taxon>
        <taxon>Vertebrata</taxon>
        <taxon>Euteleostomi</taxon>
        <taxon>Actinopterygii</taxon>
        <taxon>Neopterygii</taxon>
        <taxon>Teleostei</taxon>
        <taxon>Neoteleostei</taxon>
        <taxon>Acanthomorphata</taxon>
        <taxon>Ovalentaria</taxon>
        <taxon>Atherinomorphae</taxon>
        <taxon>Cyprinodontiformes</taxon>
        <taxon>Poeciliidae</taxon>
        <taxon>Poeciliinae</taxon>
        <taxon>Gambusia</taxon>
    </lineage>
</organism>
<evidence type="ECO:0000256" key="4">
    <source>
        <dbReference type="ARBA" id="ARBA00022525"/>
    </source>
</evidence>
<gene>
    <name evidence="13" type="ORF">CCH79_00003025</name>
</gene>
<evidence type="ECO:0000256" key="11">
    <source>
        <dbReference type="SAM" id="SignalP"/>
    </source>
</evidence>
<keyword evidence="5" id="KW-0007">Acetylation</keyword>
<evidence type="ECO:0000256" key="1">
    <source>
        <dbReference type="ARBA" id="ARBA00004613"/>
    </source>
</evidence>
<evidence type="ECO:0000256" key="6">
    <source>
        <dbReference type="ARBA" id="ARBA00023072"/>
    </source>
</evidence>
<keyword evidence="7" id="KW-1015">Disulfide bond</keyword>
<evidence type="ECO:0000256" key="7">
    <source>
        <dbReference type="ARBA" id="ARBA00023157"/>
    </source>
</evidence>
<feature type="signal peptide" evidence="11">
    <location>
        <begin position="1"/>
        <end position="16"/>
    </location>
</feature>
<dbReference type="Gene3D" id="2.40.128.20">
    <property type="match status" value="1"/>
</dbReference>
<keyword evidence="4" id="KW-0964">Secreted</keyword>
<reference evidence="13 14" key="1">
    <citation type="journal article" date="2018" name="G3 (Bethesda)">
        <title>A High-Quality Reference Genome for the Invasive Mosquitofish Gambusia affinis Using a Chicago Library.</title>
        <authorList>
            <person name="Hoffberg S.L."/>
            <person name="Troendle N.J."/>
            <person name="Glenn T.C."/>
            <person name="Mahmud O."/>
            <person name="Louha S."/>
            <person name="Chalopin D."/>
            <person name="Bennetzen J.L."/>
            <person name="Mauricio R."/>
        </authorList>
    </citation>
    <scope>NUCLEOTIDE SEQUENCE [LARGE SCALE GENOMIC DNA]</scope>
    <source>
        <strain evidence="13">NE01/NJP1002.9</strain>
        <tissue evidence="13">Muscle</tissue>
    </source>
</reference>